<organism evidence="1 2">
    <name type="scientific">Caerostris extrusa</name>
    <name type="common">Bark spider</name>
    <name type="synonym">Caerostris bankana</name>
    <dbReference type="NCBI Taxonomy" id="172846"/>
    <lineage>
        <taxon>Eukaryota</taxon>
        <taxon>Metazoa</taxon>
        <taxon>Ecdysozoa</taxon>
        <taxon>Arthropoda</taxon>
        <taxon>Chelicerata</taxon>
        <taxon>Arachnida</taxon>
        <taxon>Araneae</taxon>
        <taxon>Araneomorphae</taxon>
        <taxon>Entelegynae</taxon>
        <taxon>Araneoidea</taxon>
        <taxon>Araneidae</taxon>
        <taxon>Caerostris</taxon>
    </lineage>
</organism>
<protein>
    <submittedName>
        <fullName evidence="1">Uncharacterized protein</fullName>
    </submittedName>
</protein>
<proteinExistence type="predicted"/>
<accession>A0AAV4MBE4</accession>
<gene>
    <name evidence="1" type="ORF">CEXT_438791</name>
</gene>
<reference evidence="1 2" key="1">
    <citation type="submission" date="2021-06" db="EMBL/GenBank/DDBJ databases">
        <title>Caerostris extrusa draft genome.</title>
        <authorList>
            <person name="Kono N."/>
            <person name="Arakawa K."/>
        </authorList>
    </citation>
    <scope>NUCLEOTIDE SEQUENCE [LARGE SCALE GENOMIC DNA]</scope>
</reference>
<evidence type="ECO:0000313" key="2">
    <source>
        <dbReference type="Proteomes" id="UP001054945"/>
    </source>
</evidence>
<dbReference type="AlphaFoldDB" id="A0AAV4MBE4"/>
<dbReference type="Proteomes" id="UP001054945">
    <property type="component" value="Unassembled WGS sequence"/>
</dbReference>
<keyword evidence="2" id="KW-1185">Reference proteome</keyword>
<name>A0AAV4MBE4_CAEEX</name>
<evidence type="ECO:0000313" key="1">
    <source>
        <dbReference type="EMBL" id="GIX69714.1"/>
    </source>
</evidence>
<sequence>MHKFIQTGKNVRVSLNSYYPKPHIIIIIRPSFSQRVILMASDKGHLLARKPKPNASLSNELRLFIKCFPNFRGRALITPTNRGLNMIHQYVTEYHNFFLFFFPKLLHVIDRFEKVTVKVKRNPKSFLSPGFMMMIPEVYHLL</sequence>
<dbReference type="EMBL" id="BPLR01019609">
    <property type="protein sequence ID" value="GIX69714.1"/>
    <property type="molecule type" value="Genomic_DNA"/>
</dbReference>
<comment type="caution">
    <text evidence="1">The sequence shown here is derived from an EMBL/GenBank/DDBJ whole genome shotgun (WGS) entry which is preliminary data.</text>
</comment>